<evidence type="ECO:0000256" key="6">
    <source>
        <dbReference type="ARBA" id="ARBA00023295"/>
    </source>
</evidence>
<dbReference type="InterPro" id="IPR051018">
    <property type="entry name" value="Bacteriophage_GH24"/>
</dbReference>
<keyword evidence="6 7" id="KW-0326">Glycosidase</keyword>
<organism evidence="9 10">
    <name type="scientific">Methylobacterium terricola</name>
    <dbReference type="NCBI Taxonomy" id="2583531"/>
    <lineage>
        <taxon>Bacteria</taxon>
        <taxon>Pseudomonadati</taxon>
        <taxon>Pseudomonadota</taxon>
        <taxon>Alphaproteobacteria</taxon>
        <taxon>Hyphomicrobiales</taxon>
        <taxon>Methylobacteriaceae</taxon>
        <taxon>Methylobacterium</taxon>
    </lineage>
</organism>
<keyword evidence="4 7" id="KW-0378">Hydrolase</keyword>
<dbReference type="EMBL" id="VDDA01000011">
    <property type="protein sequence ID" value="TNC10833.1"/>
    <property type="molecule type" value="Genomic_DNA"/>
</dbReference>
<keyword evidence="5" id="KW-1035">Host cytoplasm</keyword>
<evidence type="ECO:0000256" key="7">
    <source>
        <dbReference type="RuleBase" id="RU003788"/>
    </source>
</evidence>
<dbReference type="GO" id="GO:0031640">
    <property type="term" value="P:killing of cells of another organism"/>
    <property type="evidence" value="ECO:0007669"/>
    <property type="project" value="UniProtKB-KW"/>
</dbReference>
<dbReference type="InterPro" id="IPR002196">
    <property type="entry name" value="Glyco_hydro_24"/>
</dbReference>
<dbReference type="EC" id="3.2.1.17" evidence="7"/>
<sequence length="176" mass="19025">MRTNETGKDLIKSFEGLKLTAYKCPAGVWTIGWGTTLGVTKGMTITLAQAEDLFSRDLVKFEKAVEKNVTVPLNENQFAALVSFAYNLGEGNLKSSTLLKKVNAGDFKAAAAEFPKWNKAGGKVLAGLTRRRADEAKLFNTPVNNKPVEEPVQTPAPASSGPGFFAQLIHRIRGKA</sequence>
<gene>
    <name evidence="9" type="ORF">FF100_22035</name>
</gene>
<feature type="region of interest" description="Disordered" evidence="8">
    <location>
        <begin position="142"/>
        <end position="161"/>
    </location>
</feature>
<dbReference type="PANTHER" id="PTHR38107">
    <property type="match status" value="1"/>
</dbReference>
<dbReference type="Pfam" id="PF00959">
    <property type="entry name" value="Phage_lysozyme"/>
    <property type="match status" value="1"/>
</dbReference>
<dbReference type="GO" id="GO:0009253">
    <property type="term" value="P:peptidoglycan catabolic process"/>
    <property type="evidence" value="ECO:0007669"/>
    <property type="project" value="InterPro"/>
</dbReference>
<accession>A0A5C4LC77</accession>
<dbReference type="PANTHER" id="PTHR38107:SF3">
    <property type="entry name" value="LYSOZYME RRRD-RELATED"/>
    <property type="match status" value="1"/>
</dbReference>
<comment type="caution">
    <text evidence="9">The sequence shown here is derived from an EMBL/GenBank/DDBJ whole genome shotgun (WGS) entry which is preliminary data.</text>
</comment>
<dbReference type="InterPro" id="IPR033907">
    <property type="entry name" value="Endolysin_autolysin"/>
</dbReference>
<reference evidence="9 10" key="1">
    <citation type="submission" date="2019-06" db="EMBL/GenBank/DDBJ databases">
        <title>Genome of Methylobacterium sp. 17Sr1-39.</title>
        <authorList>
            <person name="Seo T."/>
        </authorList>
    </citation>
    <scope>NUCLEOTIDE SEQUENCE [LARGE SCALE GENOMIC DNA]</scope>
    <source>
        <strain evidence="9 10">17Sr1-39</strain>
    </source>
</reference>
<protein>
    <recommendedName>
        <fullName evidence="7">Lysozyme</fullName>
        <ecNumber evidence="7">3.2.1.17</ecNumber>
    </recommendedName>
</protein>
<dbReference type="RefSeq" id="WP_139037887.1">
    <property type="nucleotide sequence ID" value="NZ_VDDA01000011.1"/>
</dbReference>
<dbReference type="HAMAP" id="MF_04110">
    <property type="entry name" value="ENDOLYSIN_T4"/>
    <property type="match status" value="1"/>
</dbReference>
<comment type="catalytic activity">
    <reaction evidence="1 7">
        <text>Hydrolysis of (1-&gt;4)-beta-linkages between N-acetylmuramic acid and N-acetyl-D-glucosamine residues in a peptidoglycan and between N-acetyl-D-glucosamine residues in chitodextrins.</text>
        <dbReference type="EC" id="3.2.1.17"/>
    </reaction>
</comment>
<dbReference type="InterPro" id="IPR023346">
    <property type="entry name" value="Lysozyme-like_dom_sf"/>
</dbReference>
<dbReference type="InterPro" id="IPR023347">
    <property type="entry name" value="Lysozyme_dom_sf"/>
</dbReference>
<proteinExistence type="inferred from homology"/>
<name>A0A5C4LC77_9HYPH</name>
<dbReference type="AlphaFoldDB" id="A0A5C4LC77"/>
<evidence type="ECO:0000313" key="9">
    <source>
        <dbReference type="EMBL" id="TNC10833.1"/>
    </source>
</evidence>
<evidence type="ECO:0000256" key="4">
    <source>
        <dbReference type="ARBA" id="ARBA00022801"/>
    </source>
</evidence>
<dbReference type="GO" id="GO:0016998">
    <property type="term" value="P:cell wall macromolecule catabolic process"/>
    <property type="evidence" value="ECO:0007669"/>
    <property type="project" value="InterPro"/>
</dbReference>
<evidence type="ECO:0000256" key="8">
    <source>
        <dbReference type="SAM" id="MobiDB-lite"/>
    </source>
</evidence>
<evidence type="ECO:0000256" key="1">
    <source>
        <dbReference type="ARBA" id="ARBA00000632"/>
    </source>
</evidence>
<dbReference type="Gene3D" id="1.10.530.40">
    <property type="match status" value="1"/>
</dbReference>
<dbReference type="OrthoDB" id="5327667at2"/>
<dbReference type="InterPro" id="IPR034690">
    <property type="entry name" value="Endolysin_T4_type"/>
</dbReference>
<keyword evidence="3 7" id="KW-0081">Bacteriolytic enzyme</keyword>
<evidence type="ECO:0000313" key="10">
    <source>
        <dbReference type="Proteomes" id="UP000305267"/>
    </source>
</evidence>
<keyword evidence="10" id="KW-1185">Reference proteome</keyword>
<dbReference type="SUPFAM" id="SSF53955">
    <property type="entry name" value="Lysozyme-like"/>
    <property type="match status" value="1"/>
</dbReference>
<dbReference type="GO" id="GO:0003796">
    <property type="term" value="F:lysozyme activity"/>
    <property type="evidence" value="ECO:0007669"/>
    <property type="project" value="UniProtKB-EC"/>
</dbReference>
<evidence type="ECO:0000256" key="5">
    <source>
        <dbReference type="ARBA" id="ARBA00023200"/>
    </source>
</evidence>
<evidence type="ECO:0000256" key="3">
    <source>
        <dbReference type="ARBA" id="ARBA00022638"/>
    </source>
</evidence>
<dbReference type="CDD" id="cd00737">
    <property type="entry name" value="lyz_endolysin_autolysin"/>
    <property type="match status" value="1"/>
</dbReference>
<comment type="similarity">
    <text evidence="7">Belongs to the glycosyl hydrolase 24 family.</text>
</comment>
<evidence type="ECO:0000256" key="2">
    <source>
        <dbReference type="ARBA" id="ARBA00022529"/>
    </source>
</evidence>
<dbReference type="Proteomes" id="UP000305267">
    <property type="component" value="Unassembled WGS sequence"/>
</dbReference>
<keyword evidence="2 7" id="KW-0929">Antimicrobial</keyword>
<dbReference type="GO" id="GO:0042742">
    <property type="term" value="P:defense response to bacterium"/>
    <property type="evidence" value="ECO:0007669"/>
    <property type="project" value="UniProtKB-KW"/>
</dbReference>